<evidence type="ECO:0000256" key="2">
    <source>
        <dbReference type="ARBA" id="ARBA00022723"/>
    </source>
</evidence>
<comment type="caution">
    <text evidence="8">The sequence shown here is derived from an EMBL/GenBank/DDBJ whole genome shotgun (WGS) entry which is preliminary data.</text>
</comment>
<name>A0ABT9HKE5_9GAMM</name>
<dbReference type="PROSITE" id="PS51257">
    <property type="entry name" value="PROKAR_LIPOPROTEIN"/>
    <property type="match status" value="1"/>
</dbReference>
<organism evidence="8 9">
    <name type="scientific">Psychrobacter faecalis</name>
    <dbReference type="NCBI Taxonomy" id="180588"/>
    <lineage>
        <taxon>Bacteria</taxon>
        <taxon>Pseudomonadati</taxon>
        <taxon>Pseudomonadota</taxon>
        <taxon>Gammaproteobacteria</taxon>
        <taxon>Moraxellales</taxon>
        <taxon>Moraxellaceae</taxon>
        <taxon>Psychrobacter</taxon>
    </lineage>
</organism>
<sequence>MRKFLRTKSSILVASIFALGATVITGCDNSSETKAVDRVEEAAALARVKDLEARADTLKGNMPAANDITAGSADAASGKPSIKMPDESTIPDDEYGAAVRRGLQLANHTYKELPNNVGNQLNCTSCHLGNGSEAYAAPWNNMPSIYPIYRSRAGRVNTIQERINGCFERSMNGKALDLDSDDMNAMVSYMSWLSQDMPFGVSPEGRGFVKVNKELEPNPETGKKLFAEKCSFCHGADGEGQYNDDGTYLYPAVAGDKSFNDGAGMARTYTAAAFIKGKMPFGQGNTLSDQEAVDIAAYFTHLPRPVKANKDKDWPNGDAPKDVRR</sequence>
<feature type="domain" description="Cytochrome c" evidence="7">
    <location>
        <begin position="217"/>
        <end position="303"/>
    </location>
</feature>
<dbReference type="PANTHER" id="PTHR35008:SF4">
    <property type="entry name" value="BLL4482 PROTEIN"/>
    <property type="match status" value="1"/>
</dbReference>
<protein>
    <submittedName>
        <fullName evidence="8">C-type cytochrome</fullName>
    </submittedName>
</protein>
<dbReference type="InterPro" id="IPR009056">
    <property type="entry name" value="Cyt_c-like_dom"/>
</dbReference>
<feature type="region of interest" description="Disordered" evidence="5">
    <location>
        <begin position="306"/>
        <end position="325"/>
    </location>
</feature>
<evidence type="ECO:0000259" key="7">
    <source>
        <dbReference type="PROSITE" id="PS51007"/>
    </source>
</evidence>
<evidence type="ECO:0000256" key="5">
    <source>
        <dbReference type="SAM" id="MobiDB-lite"/>
    </source>
</evidence>
<keyword evidence="3 4" id="KW-0408">Iron</keyword>
<dbReference type="InterPro" id="IPR051459">
    <property type="entry name" value="Cytochrome_c-type_DH"/>
</dbReference>
<reference evidence="8 9" key="1">
    <citation type="submission" date="2023-08" db="EMBL/GenBank/DDBJ databases">
        <authorList>
            <person name="Kumar R."/>
        </authorList>
    </citation>
    <scope>NUCLEOTIDE SEQUENCE [LARGE SCALE GENOMIC DNA]</scope>
    <source>
        <strain evidence="8 9">LUR13</strain>
    </source>
</reference>
<evidence type="ECO:0000256" key="6">
    <source>
        <dbReference type="SAM" id="SignalP"/>
    </source>
</evidence>
<proteinExistence type="predicted"/>
<accession>A0ABT9HKE5</accession>
<evidence type="ECO:0000256" key="1">
    <source>
        <dbReference type="ARBA" id="ARBA00022617"/>
    </source>
</evidence>
<evidence type="ECO:0000313" key="9">
    <source>
        <dbReference type="Proteomes" id="UP001228171"/>
    </source>
</evidence>
<feature type="chain" id="PRO_5045645139" evidence="6">
    <location>
        <begin position="21"/>
        <end position="325"/>
    </location>
</feature>
<feature type="compositionally biased region" description="Basic and acidic residues" evidence="5">
    <location>
        <begin position="308"/>
        <end position="325"/>
    </location>
</feature>
<dbReference type="InterPro" id="IPR036909">
    <property type="entry name" value="Cyt_c-like_dom_sf"/>
</dbReference>
<feature type="signal peptide" evidence="6">
    <location>
        <begin position="1"/>
        <end position="20"/>
    </location>
</feature>
<dbReference type="RefSeq" id="WP_068407785.1">
    <property type="nucleotide sequence ID" value="NZ_DAMDIC010000011.1"/>
</dbReference>
<keyword evidence="6" id="KW-0732">Signal</keyword>
<evidence type="ECO:0000256" key="4">
    <source>
        <dbReference type="PROSITE-ProRule" id="PRU00433"/>
    </source>
</evidence>
<dbReference type="EMBL" id="JAVAJI010000029">
    <property type="protein sequence ID" value="MDP4545954.1"/>
    <property type="molecule type" value="Genomic_DNA"/>
</dbReference>
<keyword evidence="9" id="KW-1185">Reference proteome</keyword>
<evidence type="ECO:0000256" key="3">
    <source>
        <dbReference type="ARBA" id="ARBA00023004"/>
    </source>
</evidence>
<dbReference type="Pfam" id="PF21342">
    <property type="entry name" value="SoxA-TsdA_cyt-c"/>
    <property type="match status" value="1"/>
</dbReference>
<feature type="domain" description="Cytochrome c" evidence="7">
    <location>
        <begin position="97"/>
        <end position="194"/>
    </location>
</feature>
<keyword evidence="2 4" id="KW-0479">Metal-binding</keyword>
<gene>
    <name evidence="8" type="ORF">Q8P09_12795</name>
</gene>
<dbReference type="Gene3D" id="1.10.760.10">
    <property type="entry name" value="Cytochrome c-like domain"/>
    <property type="match status" value="2"/>
</dbReference>
<dbReference type="Pfam" id="PF13442">
    <property type="entry name" value="Cytochrome_CBB3"/>
    <property type="match status" value="1"/>
</dbReference>
<dbReference type="PANTHER" id="PTHR35008">
    <property type="entry name" value="BLL4482 PROTEIN-RELATED"/>
    <property type="match status" value="1"/>
</dbReference>
<dbReference type="Proteomes" id="UP001228171">
    <property type="component" value="Unassembled WGS sequence"/>
</dbReference>
<dbReference type="SUPFAM" id="SSF46626">
    <property type="entry name" value="Cytochrome c"/>
    <property type="match status" value="2"/>
</dbReference>
<feature type="region of interest" description="Disordered" evidence="5">
    <location>
        <begin position="66"/>
        <end position="91"/>
    </location>
</feature>
<dbReference type="PROSITE" id="PS51007">
    <property type="entry name" value="CYTC"/>
    <property type="match status" value="2"/>
</dbReference>
<keyword evidence="1 4" id="KW-0349">Heme</keyword>
<evidence type="ECO:0000313" key="8">
    <source>
        <dbReference type="EMBL" id="MDP4545954.1"/>
    </source>
</evidence>